<dbReference type="PANTHER" id="PTHR11049">
    <property type="entry name" value="ACYL COENZYME A THIOESTER HYDROLASE"/>
    <property type="match status" value="1"/>
</dbReference>
<proteinExistence type="predicted"/>
<dbReference type="GO" id="GO:0006637">
    <property type="term" value="P:acyl-CoA metabolic process"/>
    <property type="evidence" value="ECO:0007669"/>
    <property type="project" value="TreeGrafter"/>
</dbReference>
<dbReference type="EMBL" id="CAFBLM010000015">
    <property type="protein sequence ID" value="CAB4865605.1"/>
    <property type="molecule type" value="Genomic_DNA"/>
</dbReference>
<dbReference type="CDD" id="cd03442">
    <property type="entry name" value="BFIT_BACH"/>
    <property type="match status" value="1"/>
</dbReference>
<dbReference type="InterPro" id="IPR033120">
    <property type="entry name" value="HOTDOG_ACOT"/>
</dbReference>
<dbReference type="PROSITE" id="PS51770">
    <property type="entry name" value="HOTDOG_ACOT"/>
    <property type="match status" value="1"/>
</dbReference>
<dbReference type="PANTHER" id="PTHR11049:SF16">
    <property type="entry name" value="PROTEIN VDLD"/>
    <property type="match status" value="1"/>
</dbReference>
<dbReference type="InterPro" id="IPR029069">
    <property type="entry name" value="HotDog_dom_sf"/>
</dbReference>
<sequence length="169" mass="18161">MNSGQGTPVSASRARLAHVMQITDTNIHGNIHGGVIMKLVDEAAGACAQRHCRGGRAVTVAMDEMVLSVPVHVGDLVTAYASVNGTGKTSMEIGVRVTAERFDGSVTAPEHVASAYLVFVGIDENQHPMAVPAVIPETDEDRRRNTEADIRRQSRLDHRAAIEASRQLR</sequence>
<dbReference type="InterPro" id="IPR040170">
    <property type="entry name" value="Cytosol_ACT"/>
</dbReference>
<dbReference type="GO" id="GO:0005829">
    <property type="term" value="C:cytosol"/>
    <property type="evidence" value="ECO:0007669"/>
    <property type="project" value="TreeGrafter"/>
</dbReference>
<dbReference type="SUPFAM" id="SSF54637">
    <property type="entry name" value="Thioesterase/thiol ester dehydrase-isomerase"/>
    <property type="match status" value="1"/>
</dbReference>
<gene>
    <name evidence="3" type="ORF">UFOPK3401_00507</name>
</gene>
<accession>A0A6J7D9J0</accession>
<dbReference type="InterPro" id="IPR006683">
    <property type="entry name" value="Thioestr_dom"/>
</dbReference>
<dbReference type="Gene3D" id="3.10.129.10">
    <property type="entry name" value="Hotdog Thioesterase"/>
    <property type="match status" value="1"/>
</dbReference>
<dbReference type="GO" id="GO:0052816">
    <property type="term" value="F:long-chain fatty acyl-CoA hydrolase activity"/>
    <property type="evidence" value="ECO:0007669"/>
    <property type="project" value="TreeGrafter"/>
</dbReference>
<organism evidence="3">
    <name type="scientific">freshwater metagenome</name>
    <dbReference type="NCBI Taxonomy" id="449393"/>
    <lineage>
        <taxon>unclassified sequences</taxon>
        <taxon>metagenomes</taxon>
        <taxon>ecological metagenomes</taxon>
    </lineage>
</organism>
<evidence type="ECO:0000259" key="2">
    <source>
        <dbReference type="PROSITE" id="PS51770"/>
    </source>
</evidence>
<dbReference type="Pfam" id="PF03061">
    <property type="entry name" value="4HBT"/>
    <property type="match status" value="1"/>
</dbReference>
<reference evidence="3" key="1">
    <citation type="submission" date="2020-05" db="EMBL/GenBank/DDBJ databases">
        <authorList>
            <person name="Chiriac C."/>
            <person name="Salcher M."/>
            <person name="Ghai R."/>
            <person name="Kavagutti S V."/>
        </authorList>
    </citation>
    <scope>NUCLEOTIDE SEQUENCE</scope>
</reference>
<dbReference type="AlphaFoldDB" id="A0A6J7D9J0"/>
<evidence type="ECO:0000256" key="1">
    <source>
        <dbReference type="ARBA" id="ARBA00022801"/>
    </source>
</evidence>
<evidence type="ECO:0000313" key="3">
    <source>
        <dbReference type="EMBL" id="CAB4865605.1"/>
    </source>
</evidence>
<keyword evidence="1" id="KW-0378">Hydrolase</keyword>
<name>A0A6J7D9J0_9ZZZZ</name>
<feature type="domain" description="HotDog ACOT-type" evidence="2">
    <location>
        <begin position="10"/>
        <end position="125"/>
    </location>
</feature>
<protein>
    <submittedName>
        <fullName evidence="3">Unannotated protein</fullName>
    </submittedName>
</protein>